<gene>
    <name evidence="7" type="primary">cynR_15</name>
    <name evidence="7" type="ORF">LMG3458_04565</name>
</gene>
<evidence type="ECO:0000256" key="1">
    <source>
        <dbReference type="ARBA" id="ARBA00009437"/>
    </source>
</evidence>
<dbReference type="Pfam" id="PF00126">
    <property type="entry name" value="HTH_1"/>
    <property type="match status" value="1"/>
</dbReference>
<organism evidence="7 8">
    <name type="scientific">Achromobacter deleyi</name>
    <dbReference type="NCBI Taxonomy" id="1353891"/>
    <lineage>
        <taxon>Bacteria</taxon>
        <taxon>Pseudomonadati</taxon>
        <taxon>Pseudomonadota</taxon>
        <taxon>Betaproteobacteria</taxon>
        <taxon>Burkholderiales</taxon>
        <taxon>Alcaligenaceae</taxon>
        <taxon>Achromobacter</taxon>
    </lineage>
</organism>
<dbReference type="InterPro" id="IPR036390">
    <property type="entry name" value="WH_DNA-bd_sf"/>
</dbReference>
<dbReference type="CDD" id="cd05466">
    <property type="entry name" value="PBP2_LTTR_substrate"/>
    <property type="match status" value="1"/>
</dbReference>
<keyword evidence="3" id="KW-0238">DNA-binding</keyword>
<evidence type="ECO:0000256" key="3">
    <source>
        <dbReference type="ARBA" id="ARBA00023125"/>
    </source>
</evidence>
<dbReference type="RefSeq" id="WP_175195169.1">
    <property type="nucleotide sequence ID" value="NZ_CADIJO010000018.1"/>
</dbReference>
<feature type="domain" description="HTH lysR-type" evidence="6">
    <location>
        <begin position="2"/>
        <end position="59"/>
    </location>
</feature>
<dbReference type="InterPro" id="IPR005119">
    <property type="entry name" value="LysR_subst-bd"/>
</dbReference>
<dbReference type="GO" id="GO:0003677">
    <property type="term" value="F:DNA binding"/>
    <property type="evidence" value="ECO:0007669"/>
    <property type="project" value="UniProtKB-KW"/>
</dbReference>
<protein>
    <submittedName>
        <fullName evidence="7">HTH-type transcriptional regulator CynR</fullName>
    </submittedName>
</protein>
<dbReference type="Gene3D" id="3.40.190.290">
    <property type="match status" value="1"/>
</dbReference>
<keyword evidence="2" id="KW-0805">Transcription regulation</keyword>
<dbReference type="PRINTS" id="PR00039">
    <property type="entry name" value="HTHLYSR"/>
</dbReference>
<dbReference type="Gene3D" id="1.10.10.10">
    <property type="entry name" value="Winged helix-like DNA-binding domain superfamily/Winged helix DNA-binding domain"/>
    <property type="match status" value="1"/>
</dbReference>
<dbReference type="GO" id="GO:0003700">
    <property type="term" value="F:DNA-binding transcription factor activity"/>
    <property type="evidence" value="ECO:0007669"/>
    <property type="project" value="InterPro"/>
</dbReference>
<evidence type="ECO:0000313" key="7">
    <source>
        <dbReference type="EMBL" id="CAB3727874.1"/>
    </source>
</evidence>
<dbReference type="PROSITE" id="PS50931">
    <property type="entry name" value="HTH_LYSR"/>
    <property type="match status" value="1"/>
</dbReference>
<sequence>MMNLIHWRLLLAVADAGNITHAARQVGMTQSGASQAIAQLEQQLGAPLFTRERRQSVPTALGLRVAQEARAMLESLGRIQTLARAATGTAGGVLRLASFPMVFSTILPPVLRRFRQLHPGIEVIALEASDSEVEDLLAAGTVDVGVVLNPPARRGACPLGADDWVAVLPAAHPLALGASVPLAQLAAQPFVLATGGCTAHAGSVAADAGLALADVRARVMEWSSAFALVRDNVGVALVPELTLPENRRGLRVLPLAAPVQRRFALAASDQARDAPAVQALFDMLRRDDSPGRAPRSRAVLGHRADMTPL</sequence>
<accession>A0A6S7AFQ0</accession>
<dbReference type="InterPro" id="IPR050950">
    <property type="entry name" value="HTH-type_LysR_regulators"/>
</dbReference>
<dbReference type="Pfam" id="PF03466">
    <property type="entry name" value="LysR_substrate"/>
    <property type="match status" value="1"/>
</dbReference>
<evidence type="ECO:0000256" key="4">
    <source>
        <dbReference type="ARBA" id="ARBA00023163"/>
    </source>
</evidence>
<name>A0A6S7AFQ0_9BURK</name>
<dbReference type="InterPro" id="IPR036388">
    <property type="entry name" value="WH-like_DNA-bd_sf"/>
</dbReference>
<keyword evidence="4" id="KW-0804">Transcription</keyword>
<evidence type="ECO:0000259" key="6">
    <source>
        <dbReference type="PROSITE" id="PS50931"/>
    </source>
</evidence>
<evidence type="ECO:0000256" key="5">
    <source>
        <dbReference type="SAM" id="MobiDB-lite"/>
    </source>
</evidence>
<reference evidence="7 8" key="1">
    <citation type="submission" date="2020-04" db="EMBL/GenBank/DDBJ databases">
        <authorList>
            <person name="De Canck E."/>
        </authorList>
    </citation>
    <scope>NUCLEOTIDE SEQUENCE [LARGE SCALE GENOMIC DNA]</scope>
    <source>
        <strain evidence="7 8">LMG 3458</strain>
    </source>
</reference>
<dbReference type="InterPro" id="IPR000847">
    <property type="entry name" value="LysR_HTH_N"/>
</dbReference>
<comment type="similarity">
    <text evidence="1">Belongs to the LysR transcriptional regulatory family.</text>
</comment>
<feature type="region of interest" description="Disordered" evidence="5">
    <location>
        <begin position="287"/>
        <end position="309"/>
    </location>
</feature>
<dbReference type="AlphaFoldDB" id="A0A6S7AFQ0"/>
<dbReference type="GO" id="GO:0005829">
    <property type="term" value="C:cytosol"/>
    <property type="evidence" value="ECO:0007669"/>
    <property type="project" value="TreeGrafter"/>
</dbReference>
<proteinExistence type="inferred from homology"/>
<dbReference type="PANTHER" id="PTHR30419">
    <property type="entry name" value="HTH-TYPE TRANSCRIPTIONAL REGULATOR YBHD"/>
    <property type="match status" value="1"/>
</dbReference>
<evidence type="ECO:0000313" key="8">
    <source>
        <dbReference type="Proteomes" id="UP000494111"/>
    </source>
</evidence>
<dbReference type="EMBL" id="CADIJO010000018">
    <property type="protein sequence ID" value="CAB3727874.1"/>
    <property type="molecule type" value="Genomic_DNA"/>
</dbReference>
<evidence type="ECO:0000256" key="2">
    <source>
        <dbReference type="ARBA" id="ARBA00023015"/>
    </source>
</evidence>
<dbReference type="SUPFAM" id="SSF46785">
    <property type="entry name" value="Winged helix' DNA-binding domain"/>
    <property type="match status" value="1"/>
</dbReference>
<dbReference type="Proteomes" id="UP000494111">
    <property type="component" value="Unassembled WGS sequence"/>
</dbReference>
<dbReference type="SUPFAM" id="SSF53850">
    <property type="entry name" value="Periplasmic binding protein-like II"/>
    <property type="match status" value="1"/>
</dbReference>